<evidence type="ECO:0000313" key="3">
    <source>
        <dbReference type="Proteomes" id="UP001172155"/>
    </source>
</evidence>
<reference evidence="2" key="1">
    <citation type="submission" date="2023-06" db="EMBL/GenBank/DDBJ databases">
        <title>Genome-scale phylogeny and comparative genomics of the fungal order Sordariales.</title>
        <authorList>
            <consortium name="Lawrence Berkeley National Laboratory"/>
            <person name="Hensen N."/>
            <person name="Bonometti L."/>
            <person name="Westerberg I."/>
            <person name="Brannstrom I.O."/>
            <person name="Guillou S."/>
            <person name="Cros-Aarteil S."/>
            <person name="Calhoun S."/>
            <person name="Haridas S."/>
            <person name="Kuo A."/>
            <person name="Mondo S."/>
            <person name="Pangilinan J."/>
            <person name="Riley R."/>
            <person name="LaButti K."/>
            <person name="Andreopoulos B."/>
            <person name="Lipzen A."/>
            <person name="Chen C."/>
            <person name="Yanf M."/>
            <person name="Daum C."/>
            <person name="Ng V."/>
            <person name="Clum A."/>
            <person name="Steindorff A."/>
            <person name="Ohm R."/>
            <person name="Martin F."/>
            <person name="Silar P."/>
            <person name="Natvig D."/>
            <person name="Lalanne C."/>
            <person name="Gautier V."/>
            <person name="Ament-velasquez S.L."/>
            <person name="Kruys A."/>
            <person name="Hutchinson M.I."/>
            <person name="Powell A.J."/>
            <person name="Barry K."/>
            <person name="Miller A.N."/>
            <person name="Grigoriev I.V."/>
            <person name="Debuchy R."/>
            <person name="Gladieux P."/>
            <person name="Thoren M.H."/>
            <person name="Johannesson H."/>
        </authorList>
    </citation>
    <scope>NUCLEOTIDE SEQUENCE</scope>
    <source>
        <strain evidence="2">SMH3187-1</strain>
    </source>
</reference>
<dbReference type="EMBL" id="JAUKUD010000007">
    <property type="protein sequence ID" value="KAK0738254.1"/>
    <property type="molecule type" value="Genomic_DNA"/>
</dbReference>
<feature type="transmembrane region" description="Helical" evidence="1">
    <location>
        <begin position="65"/>
        <end position="86"/>
    </location>
</feature>
<feature type="transmembrane region" description="Helical" evidence="1">
    <location>
        <begin position="37"/>
        <end position="58"/>
    </location>
</feature>
<keyword evidence="1" id="KW-0472">Membrane</keyword>
<evidence type="ECO:0000313" key="2">
    <source>
        <dbReference type="EMBL" id="KAK0738254.1"/>
    </source>
</evidence>
<sequence>MKRKRDLVAAAAAAAAAGSFFPVMAFAYNSIARGGDEIWGFCIWWKVGASMMIPRLALDVTRAECARLPVCSGWAACVFFLFFLVYTMHAPDPSSSCLIPGRSGR</sequence>
<comment type="caution">
    <text evidence="2">The sequence shown here is derived from an EMBL/GenBank/DDBJ whole genome shotgun (WGS) entry which is preliminary data.</text>
</comment>
<name>A0AA40BPX7_9PEZI</name>
<protein>
    <submittedName>
        <fullName evidence="2">Uncharacterized protein</fullName>
    </submittedName>
</protein>
<keyword evidence="1" id="KW-1133">Transmembrane helix</keyword>
<gene>
    <name evidence="2" type="ORF">B0T18DRAFT_421622</name>
</gene>
<dbReference type="Proteomes" id="UP001172155">
    <property type="component" value="Unassembled WGS sequence"/>
</dbReference>
<proteinExistence type="predicted"/>
<keyword evidence="3" id="KW-1185">Reference proteome</keyword>
<evidence type="ECO:0000256" key="1">
    <source>
        <dbReference type="SAM" id="Phobius"/>
    </source>
</evidence>
<organism evidence="2 3">
    <name type="scientific">Schizothecium vesticola</name>
    <dbReference type="NCBI Taxonomy" id="314040"/>
    <lineage>
        <taxon>Eukaryota</taxon>
        <taxon>Fungi</taxon>
        <taxon>Dikarya</taxon>
        <taxon>Ascomycota</taxon>
        <taxon>Pezizomycotina</taxon>
        <taxon>Sordariomycetes</taxon>
        <taxon>Sordariomycetidae</taxon>
        <taxon>Sordariales</taxon>
        <taxon>Schizotheciaceae</taxon>
        <taxon>Schizothecium</taxon>
    </lineage>
</organism>
<keyword evidence="1" id="KW-0812">Transmembrane</keyword>
<dbReference type="AlphaFoldDB" id="A0AA40BPX7"/>
<accession>A0AA40BPX7</accession>